<keyword evidence="6" id="KW-0342">GTP-binding</keyword>
<evidence type="ECO:0000313" key="9">
    <source>
        <dbReference type="EMBL" id="QVT80914.1"/>
    </source>
</evidence>
<dbReference type="EC" id="6.3.2.31" evidence="9"/>
<name>A0ABX8EKX1_9ACTN</name>
<gene>
    <name evidence="9" type="primary">fbiB</name>
    <name evidence="9" type="ORF">ENKNEFLB_03315</name>
</gene>
<evidence type="ECO:0000256" key="5">
    <source>
        <dbReference type="ARBA" id="ARBA00022958"/>
    </source>
</evidence>
<evidence type="ECO:0000259" key="8">
    <source>
        <dbReference type="Pfam" id="PF01996"/>
    </source>
</evidence>
<sequence>MTPGGSLRVHAPDGTPEVAAGDDLLGLVLTVLGDAGLDLADGDVLVVTSKAVAKAEGRVVDGTREEHLDAETARLVARRGPTRIVRTHHGLTLAAAGIDASNVATGRVVLLPVDPDATAGRLREEVLARTGRTVGVVVTDTAGRAWREGQTDIAVGAAGLVVLDDHAGRVDAHGNPLLVTAPAVADEIAGAAELAQGKLHARPFAVVRGRADLVLAADDDGPGARALVRPEGADLFGWGAREAVVRAVRGDVEDAAPFGSAAAVEDLVTALGVALGDGAAVRPAGPGLLHLDLDPGGGHHPAREGGMHAVVFAHGWVADRAAGSSTYALRPRSAGPPAGP</sequence>
<keyword evidence="3" id="KW-0547">Nucleotide-binding</keyword>
<protein>
    <submittedName>
        <fullName evidence="9">Coenzyme F420:L-glutamate ligase</fullName>
        <ecNumber evidence="9">6.3.2.31</ecNumber>
    </submittedName>
</protein>
<evidence type="ECO:0000256" key="2">
    <source>
        <dbReference type="ARBA" id="ARBA00022723"/>
    </source>
</evidence>
<dbReference type="NCBIfam" id="TIGR01916">
    <property type="entry name" value="F420_cofE"/>
    <property type="match status" value="1"/>
</dbReference>
<dbReference type="GO" id="GO:0052618">
    <property type="term" value="F:coenzyme F420-0:L-glutamate ligase activity"/>
    <property type="evidence" value="ECO:0007669"/>
    <property type="project" value="UniProtKB-EC"/>
</dbReference>
<dbReference type="PANTHER" id="PTHR47917:SF1">
    <property type="entry name" value="COENZYME F420:L-GLUTAMATE LIGASE"/>
    <property type="match status" value="1"/>
</dbReference>
<evidence type="ECO:0000256" key="3">
    <source>
        <dbReference type="ARBA" id="ARBA00022741"/>
    </source>
</evidence>
<dbReference type="PANTHER" id="PTHR47917">
    <property type="match status" value="1"/>
</dbReference>
<keyword evidence="7" id="KW-0464">Manganese</keyword>
<evidence type="ECO:0000256" key="6">
    <source>
        <dbReference type="ARBA" id="ARBA00023134"/>
    </source>
</evidence>
<keyword evidence="10" id="KW-1185">Reference proteome</keyword>
<keyword evidence="2" id="KW-0479">Metal-binding</keyword>
<dbReference type="Proteomes" id="UP000679307">
    <property type="component" value="Chromosome"/>
</dbReference>
<keyword evidence="4" id="KW-0460">Magnesium</keyword>
<dbReference type="InterPro" id="IPR008225">
    <property type="entry name" value="F420-0_g-glutamyl_ligase"/>
</dbReference>
<evidence type="ECO:0000313" key="10">
    <source>
        <dbReference type="Proteomes" id="UP000679307"/>
    </source>
</evidence>
<organism evidence="9 10">
    <name type="scientific">Nocardioides aquaticus</name>
    <dbReference type="NCBI Taxonomy" id="160826"/>
    <lineage>
        <taxon>Bacteria</taxon>
        <taxon>Bacillati</taxon>
        <taxon>Actinomycetota</taxon>
        <taxon>Actinomycetes</taxon>
        <taxon>Propionibacteriales</taxon>
        <taxon>Nocardioidaceae</taxon>
        <taxon>Nocardioides</taxon>
    </lineage>
</organism>
<dbReference type="Pfam" id="PF01996">
    <property type="entry name" value="F420_ligase"/>
    <property type="match status" value="1"/>
</dbReference>
<accession>A0ABX8EKX1</accession>
<keyword evidence="5" id="KW-0630">Potassium</keyword>
<feature type="domain" description="Coenzyme F420:L-glutamate ligase-like" evidence="8">
    <location>
        <begin position="15"/>
        <end position="209"/>
    </location>
</feature>
<evidence type="ECO:0000256" key="7">
    <source>
        <dbReference type="ARBA" id="ARBA00023211"/>
    </source>
</evidence>
<reference evidence="9 10" key="1">
    <citation type="submission" date="2021-05" db="EMBL/GenBank/DDBJ databases">
        <title>Complete genome of Nocardioides aquaticus KCTC 9944T isolated from meromictic and hypersaline Ekho Lake, Antarctica.</title>
        <authorList>
            <person name="Hwang K."/>
            <person name="Kim K.M."/>
            <person name="Choe H."/>
        </authorList>
    </citation>
    <scope>NUCLEOTIDE SEQUENCE [LARGE SCALE GENOMIC DNA]</scope>
    <source>
        <strain evidence="9 10">KCTC 9944</strain>
    </source>
</reference>
<evidence type="ECO:0000256" key="4">
    <source>
        <dbReference type="ARBA" id="ARBA00022842"/>
    </source>
</evidence>
<dbReference type="InterPro" id="IPR002847">
    <property type="entry name" value="F420-0_gamma-glut_ligase-dom"/>
</dbReference>
<dbReference type="RefSeq" id="WP_246535613.1">
    <property type="nucleotide sequence ID" value="NZ_CP075371.1"/>
</dbReference>
<keyword evidence="1 9" id="KW-0436">Ligase</keyword>
<evidence type="ECO:0000256" key="1">
    <source>
        <dbReference type="ARBA" id="ARBA00022598"/>
    </source>
</evidence>
<dbReference type="EMBL" id="CP075371">
    <property type="protein sequence ID" value="QVT80914.1"/>
    <property type="molecule type" value="Genomic_DNA"/>
</dbReference>
<proteinExistence type="predicted"/>